<protein>
    <submittedName>
        <fullName evidence="2">Uncharacterized protein</fullName>
    </submittedName>
</protein>
<accession>A0A4Q2DKR8</accession>
<name>A0A4Q2DKR8_9AGAR</name>
<dbReference type="AlphaFoldDB" id="A0A4Q2DKR8"/>
<dbReference type="SUPFAM" id="SSF57903">
    <property type="entry name" value="FYVE/PHD zinc finger"/>
    <property type="match status" value="1"/>
</dbReference>
<dbReference type="OrthoDB" id="439808at2759"/>
<feature type="compositionally biased region" description="Acidic residues" evidence="1">
    <location>
        <begin position="154"/>
        <end position="174"/>
    </location>
</feature>
<dbReference type="EMBL" id="SDEE01000208">
    <property type="protein sequence ID" value="RXW19325.1"/>
    <property type="molecule type" value="Genomic_DNA"/>
</dbReference>
<feature type="region of interest" description="Disordered" evidence="1">
    <location>
        <begin position="98"/>
        <end position="134"/>
    </location>
</feature>
<dbReference type="CDD" id="cd16448">
    <property type="entry name" value="RING-H2"/>
    <property type="match status" value="1"/>
</dbReference>
<feature type="region of interest" description="Disordered" evidence="1">
    <location>
        <begin position="152"/>
        <end position="174"/>
    </location>
</feature>
<gene>
    <name evidence="2" type="ORF">EST38_g6527</name>
</gene>
<dbReference type="InterPro" id="IPR011011">
    <property type="entry name" value="Znf_FYVE_PHD"/>
</dbReference>
<dbReference type="Proteomes" id="UP000290288">
    <property type="component" value="Unassembled WGS sequence"/>
</dbReference>
<dbReference type="STRING" id="2316362.A0A4Q2DKR8"/>
<comment type="caution">
    <text evidence="2">The sequence shown here is derived from an EMBL/GenBank/DDBJ whole genome shotgun (WGS) entry which is preliminary data.</text>
</comment>
<evidence type="ECO:0000256" key="1">
    <source>
        <dbReference type="SAM" id="MobiDB-lite"/>
    </source>
</evidence>
<feature type="compositionally biased region" description="Basic residues" evidence="1">
    <location>
        <begin position="121"/>
        <end position="133"/>
    </location>
</feature>
<evidence type="ECO:0000313" key="2">
    <source>
        <dbReference type="EMBL" id="RXW19325.1"/>
    </source>
</evidence>
<evidence type="ECO:0000313" key="3">
    <source>
        <dbReference type="Proteomes" id="UP000290288"/>
    </source>
</evidence>
<reference evidence="2 3" key="1">
    <citation type="submission" date="2019-01" db="EMBL/GenBank/DDBJ databases">
        <title>Draft genome sequence of Psathyrella aberdarensis IHI B618.</title>
        <authorList>
            <person name="Buettner E."/>
            <person name="Kellner H."/>
        </authorList>
    </citation>
    <scope>NUCLEOTIDE SEQUENCE [LARGE SCALE GENOMIC DNA]</scope>
    <source>
        <strain evidence="2 3">IHI B618</strain>
    </source>
</reference>
<proteinExistence type="predicted"/>
<keyword evidence="3" id="KW-1185">Reference proteome</keyword>
<feature type="compositionally biased region" description="Basic and acidic residues" evidence="1">
    <location>
        <begin position="106"/>
        <end position="120"/>
    </location>
</feature>
<organism evidence="2 3">
    <name type="scientific">Candolleomyces aberdarensis</name>
    <dbReference type="NCBI Taxonomy" id="2316362"/>
    <lineage>
        <taxon>Eukaryota</taxon>
        <taxon>Fungi</taxon>
        <taxon>Dikarya</taxon>
        <taxon>Basidiomycota</taxon>
        <taxon>Agaricomycotina</taxon>
        <taxon>Agaricomycetes</taxon>
        <taxon>Agaricomycetidae</taxon>
        <taxon>Agaricales</taxon>
        <taxon>Agaricineae</taxon>
        <taxon>Psathyrellaceae</taxon>
        <taxon>Candolleomyces</taxon>
    </lineage>
</organism>
<sequence>MFTTLFHVMTSEEGNERRISNSKGHFKLLFAALRQGKASMRTRSAANSNNLEMSKVHDLCQTASKFYDTRACDESFDRLRHQGLQDGVMDIVFAWDPTDNGPGNKDGGHGGHRNWEDNRSHRGGRGRGGRGRGRGATTAIAIAVMKTMATTVAVEEEEEEEEEEERIIESEDSDEGSISLSDEKLCCSLCAHVWHSSCIRRYVFFISGLEFSGPPEHWCCPSCIGSSNSPWDKLLLGQFILFDTDDYIEVPQGSALWYPARVHSRVGDSVLMVWHSKNIYPDVERRPRHCFFILSASKCLTAYHQDGPAEDPFQIANSVSAGLIGMPTILIPTAVDELNFRDNHLIAALHRASVHVLEILSGQLPHRVWSLFRAWINVSSDQFKSKDQSLLAIHFAMAFTFPVFPAHSNLLPAFLLHVEKISRNTSGFSNVHYSTISHISSILFHVVVARFHLGLDPSHDNEIFWLAYHGSTQGLEPPLESLEQEAYIGRLTRQPTMYEQAFASSIAGVEDTRILSAPNAVGFLKQSPQANAADVSTTSSPILALDHRGSAFRFMKDGGSVGLGARELNESKLPPMPREYRTLAAQPGVRPKPRPLGSTVKSIDAQMSPKIQAATTFDESPLLSIIPALSHRPTTNSKLLASPSIPSQELRVLRSRDKPLATQEKVLPARVRAKRRKGSGWYVYVDEDGNVVSSSEGEDKKQV</sequence>